<dbReference type="PANTHER" id="PTHR28136">
    <property type="entry name" value="NUCLEUS EXPORT PROTEIN BRR6"/>
    <property type="match status" value="1"/>
</dbReference>
<evidence type="ECO:0000259" key="3">
    <source>
        <dbReference type="SMART" id="SM01042"/>
    </source>
</evidence>
<sequence>MSSRSTEAPMDWDYTSRSQAPPAWRDSQTDGSTPKKRPLESSAGPPHLGSPTPNFGANHNVPFIFNTEPPPPPEYPWAPPVNFTPSKIFQAEVKDVDMSEASPSQPEEGRAIAVGGMRRVYNARRRKAMKEQLGEDSDDESVTAVTQNTSNHYTLNMPSPRPDLPYVLSGYLQFFFNLSLILLFLYLVVQFILTVQRDVAERISEHSFDMVQEIAMCSQEYKKNYCGTDRYSPALEKQCSLWEACMNRDPSIVGRARVGAELIAEVVNGFVEPISWKTLVRTHPSFYHHPVVTNENQAFTLTSLSFLTVFINSLFSLYRSRHSPSAPSHPPPPSAPYPPHYAGYLQPAAWDRSWPGAQEEDVQSPPRRRRLEGGASVKIK</sequence>
<feature type="region of interest" description="Disordered" evidence="1">
    <location>
        <begin position="322"/>
        <end position="380"/>
    </location>
</feature>
<evidence type="ECO:0000256" key="2">
    <source>
        <dbReference type="SAM" id="Phobius"/>
    </source>
</evidence>
<dbReference type="InterPro" id="IPR018767">
    <property type="entry name" value="Brl1/Brr6_dom"/>
</dbReference>
<feature type="transmembrane region" description="Helical" evidence="2">
    <location>
        <begin position="174"/>
        <end position="193"/>
    </location>
</feature>
<keyword evidence="2" id="KW-1133">Transmembrane helix</keyword>
<proteinExistence type="predicted"/>
<protein>
    <recommendedName>
        <fullName evidence="3">Brl1/Brr6 domain-containing protein</fullName>
    </recommendedName>
</protein>
<keyword evidence="5" id="KW-1185">Reference proteome</keyword>
<name>A0ABR3IQI9_9AGAR</name>
<gene>
    <name evidence="4" type="ORF">HGRIS_014721</name>
</gene>
<feature type="region of interest" description="Disordered" evidence="1">
    <location>
        <begin position="1"/>
        <end position="79"/>
    </location>
</feature>
<evidence type="ECO:0000313" key="4">
    <source>
        <dbReference type="EMBL" id="KAL0945560.1"/>
    </source>
</evidence>
<keyword evidence="2" id="KW-0472">Membrane</keyword>
<accession>A0ABR3IQI9</accession>
<dbReference type="SMART" id="SM01042">
    <property type="entry name" value="Brr6_like_C_C"/>
    <property type="match status" value="1"/>
</dbReference>
<feature type="compositionally biased region" description="Pro residues" evidence="1">
    <location>
        <begin position="68"/>
        <end position="79"/>
    </location>
</feature>
<dbReference type="InterPro" id="IPR040202">
    <property type="entry name" value="Brl1/Brr6"/>
</dbReference>
<keyword evidence="2" id="KW-0812">Transmembrane</keyword>
<comment type="caution">
    <text evidence="4">The sequence shown here is derived from an EMBL/GenBank/DDBJ whole genome shotgun (WGS) entry which is preliminary data.</text>
</comment>
<feature type="compositionally biased region" description="Pro residues" evidence="1">
    <location>
        <begin position="327"/>
        <end position="339"/>
    </location>
</feature>
<dbReference type="PANTHER" id="PTHR28136:SF1">
    <property type="entry name" value="NUCLEUS EXPORT PROTEIN BRL1"/>
    <property type="match status" value="1"/>
</dbReference>
<evidence type="ECO:0000313" key="5">
    <source>
        <dbReference type="Proteomes" id="UP001556367"/>
    </source>
</evidence>
<dbReference type="Proteomes" id="UP001556367">
    <property type="component" value="Unassembled WGS sequence"/>
</dbReference>
<evidence type="ECO:0000256" key="1">
    <source>
        <dbReference type="SAM" id="MobiDB-lite"/>
    </source>
</evidence>
<dbReference type="Pfam" id="PF10104">
    <property type="entry name" value="Brr6_like_C_C"/>
    <property type="match status" value="1"/>
</dbReference>
<feature type="domain" description="Brl1/Brr6" evidence="3">
    <location>
        <begin position="168"/>
        <end position="319"/>
    </location>
</feature>
<reference evidence="5" key="1">
    <citation type="submission" date="2024-06" db="EMBL/GenBank/DDBJ databases">
        <title>Multi-omics analyses provide insights into the biosynthesis of the anticancer antibiotic pleurotin in Hohenbuehelia grisea.</title>
        <authorList>
            <person name="Weaver J.A."/>
            <person name="Alberti F."/>
        </authorList>
    </citation>
    <scope>NUCLEOTIDE SEQUENCE [LARGE SCALE GENOMIC DNA]</scope>
    <source>
        <strain evidence="5">T-177</strain>
    </source>
</reference>
<dbReference type="EMBL" id="JASNQZ010000017">
    <property type="protein sequence ID" value="KAL0945560.1"/>
    <property type="molecule type" value="Genomic_DNA"/>
</dbReference>
<organism evidence="4 5">
    <name type="scientific">Hohenbuehelia grisea</name>
    <dbReference type="NCBI Taxonomy" id="104357"/>
    <lineage>
        <taxon>Eukaryota</taxon>
        <taxon>Fungi</taxon>
        <taxon>Dikarya</taxon>
        <taxon>Basidiomycota</taxon>
        <taxon>Agaricomycotina</taxon>
        <taxon>Agaricomycetes</taxon>
        <taxon>Agaricomycetidae</taxon>
        <taxon>Agaricales</taxon>
        <taxon>Pleurotineae</taxon>
        <taxon>Pleurotaceae</taxon>
        <taxon>Hohenbuehelia</taxon>
    </lineage>
</organism>